<dbReference type="PROSITE" id="PS50043">
    <property type="entry name" value="HTH_LUXR_2"/>
    <property type="match status" value="1"/>
</dbReference>
<dbReference type="Pfam" id="PF00196">
    <property type="entry name" value="GerE"/>
    <property type="match status" value="1"/>
</dbReference>
<dbReference type="Gene3D" id="3.40.50.2300">
    <property type="match status" value="1"/>
</dbReference>
<keyword evidence="4" id="KW-0597">Phosphoprotein</keyword>
<name>A0ABM8TNA6_9BURK</name>
<dbReference type="PANTHER" id="PTHR44688:SF16">
    <property type="entry name" value="DNA-BINDING TRANSCRIPTIONAL ACTIVATOR DEVR_DOSR"/>
    <property type="match status" value="1"/>
</dbReference>
<dbReference type="PROSITE" id="PS50110">
    <property type="entry name" value="RESPONSE_REGULATORY"/>
    <property type="match status" value="1"/>
</dbReference>
<evidence type="ECO:0000256" key="4">
    <source>
        <dbReference type="PROSITE-ProRule" id="PRU00169"/>
    </source>
</evidence>
<protein>
    <submittedName>
        <fullName evidence="7">Response regulator protein TodT</fullName>
    </submittedName>
</protein>
<evidence type="ECO:0000313" key="8">
    <source>
        <dbReference type="Proteomes" id="UP000672657"/>
    </source>
</evidence>
<dbReference type="SMART" id="SM00421">
    <property type="entry name" value="HTH_LUXR"/>
    <property type="match status" value="1"/>
</dbReference>
<gene>
    <name evidence="7" type="primary">todT_1</name>
    <name evidence="7" type="ORF">LMG26411_05068</name>
</gene>
<feature type="modified residue" description="4-aspartylphosphate" evidence="4">
    <location>
        <position position="56"/>
    </location>
</feature>
<evidence type="ECO:0000256" key="3">
    <source>
        <dbReference type="ARBA" id="ARBA00023163"/>
    </source>
</evidence>
<accession>A0ABM8TNA6</accession>
<dbReference type="PROSITE" id="PS00622">
    <property type="entry name" value="HTH_LUXR_1"/>
    <property type="match status" value="1"/>
</dbReference>
<dbReference type="InterPro" id="IPR036388">
    <property type="entry name" value="WH-like_DNA-bd_sf"/>
</dbReference>
<dbReference type="RefSeq" id="WP_211955987.1">
    <property type="nucleotide sequence ID" value="NZ_CAJPVI010000035.1"/>
</dbReference>
<evidence type="ECO:0000259" key="5">
    <source>
        <dbReference type="PROSITE" id="PS50043"/>
    </source>
</evidence>
<dbReference type="InterPro" id="IPR016032">
    <property type="entry name" value="Sig_transdc_resp-reg_C-effctor"/>
</dbReference>
<dbReference type="Proteomes" id="UP000672657">
    <property type="component" value="Unassembled WGS sequence"/>
</dbReference>
<evidence type="ECO:0000256" key="1">
    <source>
        <dbReference type="ARBA" id="ARBA00023015"/>
    </source>
</evidence>
<organism evidence="7 8">
    <name type="scientific">Cupriavidus numazuensis</name>
    <dbReference type="NCBI Taxonomy" id="221992"/>
    <lineage>
        <taxon>Bacteria</taxon>
        <taxon>Pseudomonadati</taxon>
        <taxon>Pseudomonadota</taxon>
        <taxon>Betaproteobacteria</taxon>
        <taxon>Burkholderiales</taxon>
        <taxon>Burkholderiaceae</taxon>
        <taxon>Cupriavidus</taxon>
    </lineage>
</organism>
<reference evidence="7 8" key="1">
    <citation type="submission" date="2021-03" db="EMBL/GenBank/DDBJ databases">
        <authorList>
            <person name="Peeters C."/>
        </authorList>
    </citation>
    <scope>NUCLEOTIDE SEQUENCE [LARGE SCALE GENOMIC DNA]</scope>
    <source>
        <strain evidence="7 8">LMG 26411</strain>
    </source>
</reference>
<evidence type="ECO:0000259" key="6">
    <source>
        <dbReference type="PROSITE" id="PS50110"/>
    </source>
</evidence>
<dbReference type="EMBL" id="CAJPVI010000035">
    <property type="protein sequence ID" value="CAG2155912.1"/>
    <property type="molecule type" value="Genomic_DNA"/>
</dbReference>
<feature type="domain" description="Response regulatory" evidence="6">
    <location>
        <begin position="7"/>
        <end position="121"/>
    </location>
</feature>
<evidence type="ECO:0000256" key="2">
    <source>
        <dbReference type="ARBA" id="ARBA00023125"/>
    </source>
</evidence>
<dbReference type="InterPro" id="IPR000792">
    <property type="entry name" value="Tscrpt_reg_LuxR_C"/>
</dbReference>
<sequence>MSESHDHVHVLDDDESVRMAIRGLLTASGYLVHCYGSPGEFLVTDTPEVPACLLLDLEMAGVNGLQVQRILQRQGRHMPIVFMSAYRDVPRTVQAFKQGASDFLLKPIEPEWLFEAVETALTADRARRAALSAQRQMSLSDRERAVLLGIVGGRINREIAAELGLSERTIKSCRAALMRRLGAGSLADLMRLARPLLADPASIA</sequence>
<dbReference type="SUPFAM" id="SSF46894">
    <property type="entry name" value="C-terminal effector domain of the bipartite response regulators"/>
    <property type="match status" value="1"/>
</dbReference>
<dbReference type="PRINTS" id="PR00038">
    <property type="entry name" value="HTHLUXR"/>
</dbReference>
<comment type="caution">
    <text evidence="7">The sequence shown here is derived from an EMBL/GenBank/DDBJ whole genome shotgun (WGS) entry which is preliminary data.</text>
</comment>
<keyword evidence="3" id="KW-0804">Transcription</keyword>
<dbReference type="Gene3D" id="1.10.10.10">
    <property type="entry name" value="Winged helix-like DNA-binding domain superfamily/Winged helix DNA-binding domain"/>
    <property type="match status" value="1"/>
</dbReference>
<dbReference type="Pfam" id="PF00072">
    <property type="entry name" value="Response_reg"/>
    <property type="match status" value="1"/>
</dbReference>
<dbReference type="InterPro" id="IPR011006">
    <property type="entry name" value="CheY-like_superfamily"/>
</dbReference>
<dbReference type="InterPro" id="IPR001789">
    <property type="entry name" value="Sig_transdc_resp-reg_receiver"/>
</dbReference>
<keyword evidence="1" id="KW-0805">Transcription regulation</keyword>
<dbReference type="SMART" id="SM00448">
    <property type="entry name" value="REC"/>
    <property type="match status" value="1"/>
</dbReference>
<dbReference type="PANTHER" id="PTHR44688">
    <property type="entry name" value="DNA-BINDING TRANSCRIPTIONAL ACTIVATOR DEVR_DOSR"/>
    <property type="match status" value="1"/>
</dbReference>
<proteinExistence type="predicted"/>
<keyword evidence="8" id="KW-1185">Reference proteome</keyword>
<keyword evidence="2" id="KW-0238">DNA-binding</keyword>
<dbReference type="CDD" id="cd06170">
    <property type="entry name" value="LuxR_C_like"/>
    <property type="match status" value="1"/>
</dbReference>
<feature type="domain" description="HTH luxR-type" evidence="5">
    <location>
        <begin position="132"/>
        <end position="197"/>
    </location>
</feature>
<evidence type="ECO:0000313" key="7">
    <source>
        <dbReference type="EMBL" id="CAG2155912.1"/>
    </source>
</evidence>
<dbReference type="SUPFAM" id="SSF52172">
    <property type="entry name" value="CheY-like"/>
    <property type="match status" value="1"/>
</dbReference>